<accession>A0ABD3MMP8</accession>
<keyword evidence="2" id="KW-0472">Membrane</keyword>
<keyword evidence="4" id="KW-1185">Reference proteome</keyword>
<feature type="region of interest" description="Disordered" evidence="1">
    <location>
        <begin position="1"/>
        <end position="21"/>
    </location>
</feature>
<comment type="caution">
    <text evidence="3">The sequence shown here is derived from an EMBL/GenBank/DDBJ whole genome shotgun (WGS) entry which is preliminary data.</text>
</comment>
<reference evidence="3 4" key="1">
    <citation type="submission" date="2024-10" db="EMBL/GenBank/DDBJ databases">
        <title>Updated reference genomes for cyclostephanoid diatoms.</title>
        <authorList>
            <person name="Roberts W.R."/>
            <person name="Alverson A.J."/>
        </authorList>
    </citation>
    <scope>NUCLEOTIDE SEQUENCE [LARGE SCALE GENOMIC DNA]</scope>
    <source>
        <strain evidence="3 4">AJA232-27</strain>
    </source>
</reference>
<evidence type="ECO:0000256" key="2">
    <source>
        <dbReference type="SAM" id="Phobius"/>
    </source>
</evidence>
<feature type="transmembrane region" description="Helical" evidence="2">
    <location>
        <begin position="65"/>
        <end position="85"/>
    </location>
</feature>
<dbReference type="AlphaFoldDB" id="A0ABD3MMP8"/>
<feature type="region of interest" description="Disordered" evidence="1">
    <location>
        <begin position="178"/>
        <end position="198"/>
    </location>
</feature>
<evidence type="ECO:0000313" key="3">
    <source>
        <dbReference type="EMBL" id="KAL3764123.1"/>
    </source>
</evidence>
<evidence type="ECO:0000313" key="4">
    <source>
        <dbReference type="Proteomes" id="UP001530293"/>
    </source>
</evidence>
<sequence>MKQQQHEDEDPFRRQRQPQFLSQSTMMNNLSTILLSLALLFSGASALAPNKVHHTKKPAFDSKRVAFNGMAVASLASALVVGPMADAVEMVAAPPSFGSSSLIAERVTREGLYREYDVDLGDQQFDDARSTYKSAKETKTKKGKYTALIAVLVVGSFIIPMAQYFWYVRDDDSSDKFFSKAQAPEPTPEPKKKGWFNK</sequence>
<dbReference type="Proteomes" id="UP001530293">
    <property type="component" value="Unassembled WGS sequence"/>
</dbReference>
<feature type="transmembrane region" description="Helical" evidence="2">
    <location>
        <begin position="145"/>
        <end position="167"/>
    </location>
</feature>
<gene>
    <name evidence="3" type="ORF">ACHAWU_003935</name>
</gene>
<dbReference type="EMBL" id="JALLBG020000108">
    <property type="protein sequence ID" value="KAL3764123.1"/>
    <property type="molecule type" value="Genomic_DNA"/>
</dbReference>
<evidence type="ECO:0000256" key="1">
    <source>
        <dbReference type="SAM" id="MobiDB-lite"/>
    </source>
</evidence>
<protein>
    <submittedName>
        <fullName evidence="3">Uncharacterized protein</fullName>
    </submittedName>
</protein>
<keyword evidence="2" id="KW-0812">Transmembrane</keyword>
<proteinExistence type="predicted"/>
<name>A0ABD3MMP8_9STRA</name>
<organism evidence="3 4">
    <name type="scientific">Discostella pseudostelligera</name>
    <dbReference type="NCBI Taxonomy" id="259834"/>
    <lineage>
        <taxon>Eukaryota</taxon>
        <taxon>Sar</taxon>
        <taxon>Stramenopiles</taxon>
        <taxon>Ochrophyta</taxon>
        <taxon>Bacillariophyta</taxon>
        <taxon>Coscinodiscophyceae</taxon>
        <taxon>Thalassiosirophycidae</taxon>
        <taxon>Stephanodiscales</taxon>
        <taxon>Stephanodiscaceae</taxon>
        <taxon>Discostella</taxon>
    </lineage>
</organism>
<keyword evidence="2" id="KW-1133">Transmembrane helix</keyword>